<proteinExistence type="inferred from homology"/>
<sequence>MASCAYTAIVRSTDRDVARGDREMSFPAGNSTLPARCNKENGDEKCRKYKHQMMKRYLDDYDSSATARRSVAPPTLLDLDTQTPVSHAGAAQSGTLLQQILQKRNVPYVRPRLDARPEFLAEYAAAERLPPATMMMQQDCVTYPPPGGQISPPGQYYGKLYAPKPKLTSPASPADSGFSSSDVDSTSGDEAKICSFSSKRDDRNTIARSTVHDGMSEFFPNYYYHAANMMLSRPQCLLGTVGTSNAGTAPDHRNLFSYQPHVMLSNGATPMTNTSSVPSSLHSSAFMTASLSSSLPSASPYPSAISSPPGVHGNHINHQHILQRAEKRGACKSRSDIGEGGRRRKKTKDGSTTYLWEFLLKLLQDNDTCPRYIKWTDRSRGIFRLVDSKVVSKLWGQHKNKPDMNYETMGRALRYYYQRGILAKVDGQRLVYQFMDLPKSIPTTDMV</sequence>
<name>A0ABM1DT65_PRICU</name>
<feature type="region of interest" description="Disordered" evidence="4">
    <location>
        <begin position="168"/>
        <end position="189"/>
    </location>
</feature>
<keyword evidence="3" id="KW-0539">Nucleus</keyword>
<keyword evidence="2 3" id="KW-0238">DNA-binding</keyword>
<dbReference type="PANTHER" id="PTHR11849">
    <property type="entry name" value="ETS"/>
    <property type="match status" value="1"/>
</dbReference>
<evidence type="ECO:0000313" key="7">
    <source>
        <dbReference type="RefSeq" id="XP_014663136.1"/>
    </source>
</evidence>
<keyword evidence="6" id="KW-1185">Reference proteome</keyword>
<comment type="similarity">
    <text evidence="1 3">Belongs to the ETS family.</text>
</comment>
<dbReference type="Proteomes" id="UP000695022">
    <property type="component" value="Unplaced"/>
</dbReference>
<feature type="compositionally biased region" description="Basic and acidic residues" evidence="4">
    <location>
        <begin position="324"/>
        <end position="341"/>
    </location>
</feature>
<dbReference type="InterPro" id="IPR046328">
    <property type="entry name" value="ETS_fam"/>
</dbReference>
<evidence type="ECO:0000313" key="6">
    <source>
        <dbReference type="Proteomes" id="UP000695022"/>
    </source>
</evidence>
<evidence type="ECO:0000259" key="5">
    <source>
        <dbReference type="PROSITE" id="PS50061"/>
    </source>
</evidence>
<gene>
    <name evidence="7" type="primary">LOC106805880</name>
</gene>
<dbReference type="PANTHER" id="PTHR11849:SF191">
    <property type="entry name" value="ECDYSONE-INDUCED PROTEIN 74EF ISOFORM B"/>
    <property type="match status" value="1"/>
</dbReference>
<dbReference type="InterPro" id="IPR000418">
    <property type="entry name" value="Ets_dom"/>
</dbReference>
<evidence type="ECO:0000256" key="1">
    <source>
        <dbReference type="ARBA" id="ARBA00005562"/>
    </source>
</evidence>
<organism evidence="6 7">
    <name type="scientific">Priapulus caudatus</name>
    <name type="common">Priapulid worm</name>
    <dbReference type="NCBI Taxonomy" id="37621"/>
    <lineage>
        <taxon>Eukaryota</taxon>
        <taxon>Metazoa</taxon>
        <taxon>Ecdysozoa</taxon>
        <taxon>Scalidophora</taxon>
        <taxon>Priapulida</taxon>
        <taxon>Priapulimorpha</taxon>
        <taxon>Priapulimorphida</taxon>
        <taxon>Priapulidae</taxon>
        <taxon>Priapulus</taxon>
    </lineage>
</organism>
<protein>
    <submittedName>
        <fullName evidence="7">Uncharacterized protein LOC106805880</fullName>
    </submittedName>
</protein>
<dbReference type="InterPro" id="IPR036390">
    <property type="entry name" value="WH_DNA-bd_sf"/>
</dbReference>
<feature type="compositionally biased region" description="Low complexity" evidence="4">
    <location>
        <begin position="175"/>
        <end position="188"/>
    </location>
</feature>
<dbReference type="PROSITE" id="PS00345">
    <property type="entry name" value="ETS_DOMAIN_1"/>
    <property type="match status" value="1"/>
</dbReference>
<dbReference type="PROSITE" id="PS00346">
    <property type="entry name" value="ETS_DOMAIN_2"/>
    <property type="match status" value="1"/>
</dbReference>
<dbReference type="GeneID" id="106805880"/>
<dbReference type="InterPro" id="IPR036388">
    <property type="entry name" value="WH-like_DNA-bd_sf"/>
</dbReference>
<dbReference type="Pfam" id="PF00178">
    <property type="entry name" value="Ets"/>
    <property type="match status" value="1"/>
</dbReference>
<evidence type="ECO:0000256" key="4">
    <source>
        <dbReference type="SAM" id="MobiDB-lite"/>
    </source>
</evidence>
<accession>A0ABM1DT65</accession>
<evidence type="ECO:0000256" key="2">
    <source>
        <dbReference type="ARBA" id="ARBA00023125"/>
    </source>
</evidence>
<reference evidence="7" key="1">
    <citation type="submission" date="2025-08" db="UniProtKB">
        <authorList>
            <consortium name="RefSeq"/>
        </authorList>
    </citation>
    <scope>IDENTIFICATION</scope>
</reference>
<dbReference type="PROSITE" id="PS50061">
    <property type="entry name" value="ETS_DOMAIN_3"/>
    <property type="match status" value="1"/>
</dbReference>
<dbReference type="SMART" id="SM00413">
    <property type="entry name" value="ETS"/>
    <property type="match status" value="1"/>
</dbReference>
<dbReference type="SUPFAM" id="SSF46785">
    <property type="entry name" value="Winged helix' DNA-binding domain"/>
    <property type="match status" value="1"/>
</dbReference>
<feature type="region of interest" description="Disordered" evidence="4">
    <location>
        <begin position="324"/>
        <end position="347"/>
    </location>
</feature>
<evidence type="ECO:0000256" key="3">
    <source>
        <dbReference type="RuleBase" id="RU004019"/>
    </source>
</evidence>
<feature type="domain" description="ETS" evidence="5">
    <location>
        <begin position="353"/>
        <end position="435"/>
    </location>
</feature>
<dbReference type="RefSeq" id="XP_014663136.1">
    <property type="nucleotide sequence ID" value="XM_014807650.1"/>
</dbReference>
<dbReference type="PRINTS" id="PR00454">
    <property type="entry name" value="ETSDOMAIN"/>
</dbReference>
<comment type="subcellular location">
    <subcellularLocation>
        <location evidence="3">Nucleus</location>
    </subcellularLocation>
</comment>
<dbReference type="Gene3D" id="1.10.10.10">
    <property type="entry name" value="Winged helix-like DNA-binding domain superfamily/Winged helix DNA-binding domain"/>
    <property type="match status" value="1"/>
</dbReference>